<dbReference type="EMBL" id="QGNW01000151">
    <property type="protein sequence ID" value="RVW90901.1"/>
    <property type="molecule type" value="Genomic_DNA"/>
</dbReference>
<dbReference type="InterPro" id="IPR050747">
    <property type="entry name" value="Mitochondrial_chaperone_BCS1"/>
</dbReference>
<name>A0A438I2H6_VITVI</name>
<dbReference type="AlphaFoldDB" id="A0A438I2H6"/>
<dbReference type="Pfam" id="PF25568">
    <property type="entry name" value="AAA_lid_At3g28540"/>
    <property type="match status" value="2"/>
</dbReference>
<evidence type="ECO:0000259" key="1">
    <source>
        <dbReference type="Pfam" id="PF25568"/>
    </source>
</evidence>
<protein>
    <submittedName>
        <fullName evidence="2">AAA-ATPase</fullName>
    </submittedName>
</protein>
<dbReference type="Proteomes" id="UP000288805">
    <property type="component" value="Unassembled WGS sequence"/>
</dbReference>
<reference evidence="2 3" key="1">
    <citation type="journal article" date="2018" name="PLoS Genet.">
        <title>Population sequencing reveals clonal diversity and ancestral inbreeding in the grapevine cultivar Chardonnay.</title>
        <authorList>
            <person name="Roach M.J."/>
            <person name="Johnson D.L."/>
            <person name="Bohlmann J."/>
            <person name="van Vuuren H.J."/>
            <person name="Jones S.J."/>
            <person name="Pretorius I.S."/>
            <person name="Schmidt S.A."/>
            <person name="Borneman A.R."/>
        </authorList>
    </citation>
    <scope>NUCLEOTIDE SEQUENCE [LARGE SCALE GENOMIC DNA]</scope>
    <source>
        <strain evidence="3">cv. Chardonnay</strain>
        <tissue evidence="2">Leaf</tissue>
    </source>
</reference>
<dbReference type="PANTHER" id="PTHR23070">
    <property type="entry name" value="BCS1 AAA-TYPE ATPASE"/>
    <property type="match status" value="1"/>
</dbReference>
<gene>
    <name evidence="2" type="primary">VvCHDp000708_4</name>
    <name evidence="2" type="ORF">CK203_028537</name>
</gene>
<comment type="caution">
    <text evidence="2">The sequence shown here is derived from an EMBL/GenBank/DDBJ whole genome shotgun (WGS) entry which is preliminary data.</text>
</comment>
<dbReference type="InterPro" id="IPR058017">
    <property type="entry name" value="At3g28540-like_C"/>
</dbReference>
<accession>A0A438I2H6</accession>
<evidence type="ECO:0000313" key="2">
    <source>
        <dbReference type="EMBL" id="RVW90901.1"/>
    </source>
</evidence>
<dbReference type="Gene3D" id="6.10.280.40">
    <property type="match status" value="2"/>
</dbReference>
<feature type="domain" description="AAA+ ATPase At3g28540-like C-terminal" evidence="1">
    <location>
        <begin position="10"/>
        <end position="42"/>
    </location>
</feature>
<proteinExistence type="predicted"/>
<evidence type="ECO:0000313" key="3">
    <source>
        <dbReference type="Proteomes" id="UP000288805"/>
    </source>
</evidence>
<sequence length="267" mass="30573">MERRVFVVCNHKLFPEIDKLLMEVEVTPMEIVEKVMKSEEADIAWAIQLEQFEVPSDEVWDKGTVIRMQQCLGITADGNSEQGGIGCRGYLHTQILNYLPSSICFSYDERLDPVFLRPGHMDMHIHMSYCTPSGFKILAASYLNINSHPLYTKIEELMIEVEVIPQRLQKSSRNAKKSMLLLKELSNSWKGRRCRWNMTKNLMMCQMRSIFSLTSMPSAPTVLSTYATFAASAMLVQTMLSEIQTAITQIIPLKPGENLVQDWKPSW</sequence>
<organism evidence="2 3">
    <name type="scientific">Vitis vinifera</name>
    <name type="common">Grape</name>
    <dbReference type="NCBI Taxonomy" id="29760"/>
    <lineage>
        <taxon>Eukaryota</taxon>
        <taxon>Viridiplantae</taxon>
        <taxon>Streptophyta</taxon>
        <taxon>Embryophyta</taxon>
        <taxon>Tracheophyta</taxon>
        <taxon>Spermatophyta</taxon>
        <taxon>Magnoliopsida</taxon>
        <taxon>eudicotyledons</taxon>
        <taxon>Gunneridae</taxon>
        <taxon>Pentapetalae</taxon>
        <taxon>rosids</taxon>
        <taxon>Vitales</taxon>
        <taxon>Vitaceae</taxon>
        <taxon>Viteae</taxon>
        <taxon>Vitis</taxon>
    </lineage>
</organism>
<feature type="domain" description="AAA+ ATPase At3g28540-like C-terminal" evidence="1">
    <location>
        <begin position="130"/>
        <end position="165"/>
    </location>
</feature>